<evidence type="ECO:0000313" key="2">
    <source>
        <dbReference type="EMBL" id="CAK6984559.1"/>
    </source>
</evidence>
<dbReference type="EMBL" id="CAWUFR010001944">
    <property type="protein sequence ID" value="CAK6984559.1"/>
    <property type="molecule type" value="Genomic_DNA"/>
</dbReference>
<organism evidence="2 3">
    <name type="scientific">Scomber scombrus</name>
    <name type="common">Atlantic mackerel</name>
    <name type="synonym">Scomber vernalis</name>
    <dbReference type="NCBI Taxonomy" id="13677"/>
    <lineage>
        <taxon>Eukaryota</taxon>
        <taxon>Metazoa</taxon>
        <taxon>Chordata</taxon>
        <taxon>Craniata</taxon>
        <taxon>Vertebrata</taxon>
        <taxon>Euteleostomi</taxon>
        <taxon>Actinopterygii</taxon>
        <taxon>Neopterygii</taxon>
        <taxon>Teleostei</taxon>
        <taxon>Neoteleostei</taxon>
        <taxon>Acanthomorphata</taxon>
        <taxon>Pelagiaria</taxon>
        <taxon>Scombriformes</taxon>
        <taxon>Scombridae</taxon>
        <taxon>Scomber</taxon>
    </lineage>
</organism>
<name>A0AAV1QP03_SCOSC</name>
<evidence type="ECO:0000313" key="3">
    <source>
        <dbReference type="Proteomes" id="UP001314229"/>
    </source>
</evidence>
<dbReference type="AlphaFoldDB" id="A0AAV1QP03"/>
<comment type="caution">
    <text evidence="2">The sequence shown here is derived from an EMBL/GenBank/DDBJ whole genome shotgun (WGS) entry which is preliminary data.</text>
</comment>
<feature type="region of interest" description="Disordered" evidence="1">
    <location>
        <begin position="57"/>
        <end position="104"/>
    </location>
</feature>
<accession>A0AAV1QP03</accession>
<feature type="compositionally biased region" description="Basic and acidic residues" evidence="1">
    <location>
        <begin position="1"/>
        <end position="16"/>
    </location>
</feature>
<sequence length="104" mass="12058">MLGDGRVVRRHVDQIHTRHQRPQECNNNQQAAAIQLSQANEKNEAWLEAEQVVLRGDKLEEPEATEAVESSETERKTVTNTTPVRRQSRRETKLPSYLKDFQLH</sequence>
<gene>
    <name evidence="2" type="ORF">FSCOSCO3_A007308</name>
</gene>
<proteinExistence type="predicted"/>
<protein>
    <submittedName>
        <fullName evidence="2">LOW QUALITY PROTEIN: uncharacterized protein K02A2.6-like</fullName>
    </submittedName>
</protein>
<reference evidence="2 3" key="1">
    <citation type="submission" date="2024-01" db="EMBL/GenBank/DDBJ databases">
        <authorList>
            <person name="Alioto T."/>
            <person name="Alioto T."/>
            <person name="Gomez Garrido J."/>
        </authorList>
    </citation>
    <scope>NUCLEOTIDE SEQUENCE [LARGE SCALE GENOMIC DNA]</scope>
</reference>
<feature type="region of interest" description="Disordered" evidence="1">
    <location>
        <begin position="1"/>
        <end position="27"/>
    </location>
</feature>
<dbReference type="Proteomes" id="UP001314229">
    <property type="component" value="Unassembled WGS sequence"/>
</dbReference>
<evidence type="ECO:0000256" key="1">
    <source>
        <dbReference type="SAM" id="MobiDB-lite"/>
    </source>
</evidence>
<keyword evidence="3" id="KW-1185">Reference proteome</keyword>
<feature type="compositionally biased region" description="Acidic residues" evidence="1">
    <location>
        <begin position="62"/>
        <end position="71"/>
    </location>
</feature>